<comment type="caution">
    <text evidence="1">The sequence shown here is derived from an EMBL/GenBank/DDBJ whole genome shotgun (WGS) entry which is preliminary data.</text>
</comment>
<dbReference type="InterPro" id="IPR006448">
    <property type="entry name" value="Phage_term_ssu_P27"/>
</dbReference>
<sequence>MAGARQPLELIEFKGKKHLTKAEKEIRKKTEVKARADGICAPDYLTDEQKREFDRIAGELKSIGIMSNLDCGTLGMYLRMLDRYKALDEKLNDPELMDDIFAYEKTFKLWDRAISQCQSLAKSLGMTIDSRCKLVVPQKEEEPRRNKFAVVENG</sequence>
<protein>
    <submittedName>
        <fullName evidence="1">Phage terminase small subunit P27 family</fullName>
    </submittedName>
</protein>
<accession>A0ABS6FDL1</accession>
<organism evidence="1 2">
    <name type="scientific">Dysosmobacter acutus</name>
    <dbReference type="NCBI Taxonomy" id="2841504"/>
    <lineage>
        <taxon>Bacteria</taxon>
        <taxon>Bacillati</taxon>
        <taxon>Bacillota</taxon>
        <taxon>Clostridia</taxon>
        <taxon>Eubacteriales</taxon>
        <taxon>Oscillospiraceae</taxon>
        <taxon>Dysosmobacter</taxon>
    </lineage>
</organism>
<reference evidence="1 2" key="1">
    <citation type="submission" date="2021-06" db="EMBL/GenBank/DDBJ databases">
        <authorList>
            <person name="Sun Q."/>
            <person name="Li D."/>
        </authorList>
    </citation>
    <scope>NUCLEOTIDE SEQUENCE [LARGE SCALE GENOMIC DNA]</scope>
    <source>
        <strain evidence="1 2">MSJ-2</strain>
    </source>
</reference>
<proteinExistence type="predicted"/>
<dbReference type="Pfam" id="PF05119">
    <property type="entry name" value="Terminase_4"/>
    <property type="match status" value="1"/>
</dbReference>
<evidence type="ECO:0000313" key="1">
    <source>
        <dbReference type="EMBL" id="MBU5627716.1"/>
    </source>
</evidence>
<gene>
    <name evidence="1" type="ORF">KQI82_12430</name>
</gene>
<dbReference type="Proteomes" id="UP000787672">
    <property type="component" value="Unassembled WGS sequence"/>
</dbReference>
<dbReference type="EMBL" id="JAHLQN010000001">
    <property type="protein sequence ID" value="MBU5627716.1"/>
    <property type="molecule type" value="Genomic_DNA"/>
</dbReference>
<keyword evidence="2" id="KW-1185">Reference proteome</keyword>
<dbReference type="NCBIfam" id="TIGR01558">
    <property type="entry name" value="sm_term_P27"/>
    <property type="match status" value="1"/>
</dbReference>
<evidence type="ECO:0000313" key="2">
    <source>
        <dbReference type="Proteomes" id="UP000787672"/>
    </source>
</evidence>
<name>A0ABS6FDL1_9FIRM</name>